<evidence type="ECO:0000313" key="8">
    <source>
        <dbReference type="EMBL" id="OGM00916.1"/>
    </source>
</evidence>
<evidence type="ECO:0000256" key="3">
    <source>
        <dbReference type="ARBA" id="ARBA00011881"/>
    </source>
</evidence>
<dbReference type="Pfam" id="PF08282">
    <property type="entry name" value="Hydrolase_3"/>
    <property type="match status" value="1"/>
</dbReference>
<comment type="caution">
    <text evidence="8">The sequence shown here is derived from an EMBL/GenBank/DDBJ whole genome shotgun (WGS) entry which is preliminary data.</text>
</comment>
<feature type="binding site" evidence="7">
    <location>
        <position position="13"/>
    </location>
    <ligand>
        <name>Mg(2+)</name>
        <dbReference type="ChEBI" id="CHEBI:18420"/>
    </ligand>
</feature>
<dbReference type="InterPro" id="IPR010023">
    <property type="entry name" value="KdsC_fam"/>
</dbReference>
<dbReference type="GO" id="GO:0008781">
    <property type="term" value="F:N-acylneuraminate cytidylyltransferase activity"/>
    <property type="evidence" value="ECO:0007669"/>
    <property type="project" value="TreeGrafter"/>
</dbReference>
<reference evidence="8 9" key="1">
    <citation type="journal article" date="2016" name="Nat. Commun.">
        <title>Thousands of microbial genomes shed light on interconnected biogeochemical processes in an aquifer system.</title>
        <authorList>
            <person name="Anantharaman K."/>
            <person name="Brown C.T."/>
            <person name="Hug L.A."/>
            <person name="Sharon I."/>
            <person name="Castelle C.J."/>
            <person name="Probst A.J."/>
            <person name="Thomas B.C."/>
            <person name="Singh A."/>
            <person name="Wilkins M.J."/>
            <person name="Karaoz U."/>
            <person name="Brodie E.L."/>
            <person name="Williams K.H."/>
            <person name="Hubbard S.S."/>
            <person name="Banfield J.F."/>
        </authorList>
    </citation>
    <scope>NUCLEOTIDE SEQUENCE [LARGE SCALE GENOMIC DNA]</scope>
</reference>
<evidence type="ECO:0000256" key="2">
    <source>
        <dbReference type="ARBA" id="ARBA00005893"/>
    </source>
</evidence>
<dbReference type="GO" id="GO:0016788">
    <property type="term" value="F:hydrolase activity, acting on ester bonds"/>
    <property type="evidence" value="ECO:0007669"/>
    <property type="project" value="InterPro"/>
</dbReference>
<evidence type="ECO:0000256" key="6">
    <source>
        <dbReference type="ARBA" id="ARBA00022842"/>
    </source>
</evidence>
<dbReference type="Gene3D" id="3.40.50.1000">
    <property type="entry name" value="HAD superfamily/HAD-like"/>
    <property type="match status" value="1"/>
</dbReference>
<sequence length="172" mass="18753">MSIFTNIKLIAMDVDGVLTDGSIIMSSTGEEMKAFSVHDGVGIKLAHLSGMITAVITGRSSSVVVKRAKELGINEIYQDVADKELALEDLLEKYQLKDYQVAYIGDDLNDLKVMRRVGLKIATLNAVREIKDIADFITEFEGGKGAVRDAINAILEKKGVLADAINKYCSLK</sequence>
<evidence type="ECO:0000256" key="1">
    <source>
        <dbReference type="ARBA" id="ARBA00001946"/>
    </source>
</evidence>
<evidence type="ECO:0000256" key="5">
    <source>
        <dbReference type="ARBA" id="ARBA00022801"/>
    </source>
</evidence>
<dbReference type="InterPro" id="IPR006549">
    <property type="entry name" value="HAD-SF_hydro_IIIA"/>
</dbReference>
<dbReference type="InterPro" id="IPR036412">
    <property type="entry name" value="HAD-like_sf"/>
</dbReference>
<dbReference type="AlphaFoldDB" id="A0A1F7WDK7"/>
<organism evidence="8 9">
    <name type="scientific">Candidatus Wallbacteria bacterium GWC2_49_35</name>
    <dbReference type="NCBI Taxonomy" id="1817813"/>
    <lineage>
        <taxon>Bacteria</taxon>
        <taxon>Candidatus Walliibacteriota</taxon>
    </lineage>
</organism>
<dbReference type="SFLD" id="SFLDG01136">
    <property type="entry name" value="C1.6:_Phosphoserine_Phosphatas"/>
    <property type="match status" value="1"/>
</dbReference>
<dbReference type="PIRSF" id="PIRSF006118">
    <property type="entry name" value="KDO8-P_Ptase"/>
    <property type="match status" value="1"/>
</dbReference>
<evidence type="ECO:0000256" key="7">
    <source>
        <dbReference type="PIRSR" id="PIRSR006118-2"/>
    </source>
</evidence>
<comment type="cofactor">
    <cofactor evidence="1 7">
        <name>Mg(2+)</name>
        <dbReference type="ChEBI" id="CHEBI:18420"/>
    </cofactor>
</comment>
<comment type="similarity">
    <text evidence="2">Belongs to the KdsC family.</text>
</comment>
<accession>A0A1F7WDK7</accession>
<dbReference type="InterPro" id="IPR023214">
    <property type="entry name" value="HAD_sf"/>
</dbReference>
<dbReference type="EMBL" id="MGFH01000246">
    <property type="protein sequence ID" value="OGM00916.1"/>
    <property type="molecule type" value="Genomic_DNA"/>
</dbReference>
<comment type="subunit">
    <text evidence="3">Homotetramer.</text>
</comment>
<gene>
    <name evidence="8" type="ORF">A2008_09695</name>
</gene>
<dbReference type="NCBIfam" id="TIGR01670">
    <property type="entry name" value="KdsC-phosphatas"/>
    <property type="match status" value="1"/>
</dbReference>
<feature type="binding site" evidence="7">
    <location>
        <position position="15"/>
    </location>
    <ligand>
        <name>substrate</name>
    </ligand>
</feature>
<name>A0A1F7WDK7_9BACT</name>
<dbReference type="FunFam" id="3.40.50.1000:FF:000029">
    <property type="entry name" value="3-deoxy-D-manno-octulosonate 8-phosphate phosphatase KdsC"/>
    <property type="match status" value="1"/>
</dbReference>
<dbReference type="NCBIfam" id="TIGR01662">
    <property type="entry name" value="HAD-SF-IIIA"/>
    <property type="match status" value="1"/>
</dbReference>
<dbReference type="Proteomes" id="UP000178735">
    <property type="component" value="Unassembled WGS sequence"/>
</dbReference>
<dbReference type="SFLD" id="SFLDG01138">
    <property type="entry name" value="C1.6.2:_Deoxy-d-mannose-octulo"/>
    <property type="match status" value="1"/>
</dbReference>
<dbReference type="SFLD" id="SFLDS00003">
    <property type="entry name" value="Haloacid_Dehalogenase"/>
    <property type="match status" value="1"/>
</dbReference>
<proteinExistence type="inferred from homology"/>
<dbReference type="PANTHER" id="PTHR21485">
    <property type="entry name" value="HAD SUPERFAMILY MEMBERS CMAS AND KDSC"/>
    <property type="match status" value="1"/>
</dbReference>
<keyword evidence="4 7" id="KW-0479">Metal-binding</keyword>
<keyword evidence="5" id="KW-0378">Hydrolase</keyword>
<evidence type="ECO:0000256" key="4">
    <source>
        <dbReference type="ARBA" id="ARBA00022723"/>
    </source>
</evidence>
<dbReference type="GO" id="GO:0046872">
    <property type="term" value="F:metal ion binding"/>
    <property type="evidence" value="ECO:0007669"/>
    <property type="project" value="UniProtKB-KW"/>
</dbReference>
<protein>
    <submittedName>
        <fullName evidence="8">3-deoxy-D-manno-octulosonate 8-phosphate phosphatase</fullName>
    </submittedName>
</protein>
<dbReference type="PANTHER" id="PTHR21485:SF3">
    <property type="entry name" value="N-ACYLNEURAMINATE CYTIDYLYLTRANSFERASE"/>
    <property type="match status" value="1"/>
</dbReference>
<dbReference type="SUPFAM" id="SSF56784">
    <property type="entry name" value="HAD-like"/>
    <property type="match status" value="1"/>
</dbReference>
<keyword evidence="6 7" id="KW-0460">Magnesium</keyword>
<dbReference type="STRING" id="1817813.A2008_09695"/>
<evidence type="ECO:0000313" key="9">
    <source>
        <dbReference type="Proteomes" id="UP000178735"/>
    </source>
</evidence>
<feature type="binding site" evidence="7">
    <location>
        <position position="106"/>
    </location>
    <ligand>
        <name>Mg(2+)</name>
        <dbReference type="ChEBI" id="CHEBI:18420"/>
    </ligand>
</feature>
<dbReference type="CDD" id="cd01630">
    <property type="entry name" value="HAD_KDO-like"/>
    <property type="match status" value="1"/>
</dbReference>
<dbReference type="InterPro" id="IPR050793">
    <property type="entry name" value="CMP-NeuNAc_synthase"/>
</dbReference>